<dbReference type="PROSITE" id="PS50088">
    <property type="entry name" value="ANK_REPEAT"/>
    <property type="match status" value="1"/>
</dbReference>
<dbReference type="SUPFAM" id="SSF48403">
    <property type="entry name" value="Ankyrin repeat"/>
    <property type="match status" value="1"/>
</dbReference>
<dbReference type="PANTHER" id="PTHR24198:SF165">
    <property type="entry name" value="ANKYRIN REPEAT-CONTAINING PROTEIN-RELATED"/>
    <property type="match status" value="1"/>
</dbReference>
<sequence>MDSQTFKSDNPSHIPGVFPKSAGRHEAHLPSLLTDLKDQEFVMTALFWAATTGQASLVRTIFHHGVGVAIMTSSPIPDPFFTLRHGRSILFQVPGPLDDDWLVDFVLRERTALALHEGYGEPSLKTGTANWTTVLHHAVGQNDLLLLESALVGGVDIEQRDYLGRTALYIAALKADKVATGVLIARAAEVDVMDRFSRTPLQEARRIFGQSGSRAVIWLLLQNGDLQFKDEQGVPLLHLAIQYKHIGLVRTLLDKYREEEEEGAVVNTRGPHGSTVLHEAASAGFVNAIWLLDRLLARGCSGENGIGIGTSDSRDGR</sequence>
<evidence type="ECO:0000256" key="2">
    <source>
        <dbReference type="ARBA" id="ARBA00023043"/>
    </source>
</evidence>
<keyword evidence="2 3" id="KW-0040">ANK repeat</keyword>
<dbReference type="PANTHER" id="PTHR24198">
    <property type="entry name" value="ANKYRIN REPEAT AND PROTEIN KINASE DOMAIN-CONTAINING PROTEIN"/>
    <property type="match status" value="1"/>
</dbReference>
<reference evidence="5 6" key="1">
    <citation type="submission" date="2024-02" db="EMBL/GenBank/DDBJ databases">
        <title>Discinaceae phylogenomics.</title>
        <authorList>
            <person name="Dirks A.C."/>
            <person name="James T.Y."/>
        </authorList>
    </citation>
    <scope>NUCLEOTIDE SEQUENCE [LARGE SCALE GENOMIC DNA]</scope>
    <source>
        <strain evidence="5 6">ACD0624</strain>
    </source>
</reference>
<gene>
    <name evidence="5" type="ORF">Q9L58_001175</name>
</gene>
<accession>A0ABR3GVH6</accession>
<comment type="caution">
    <text evidence="5">The sequence shown here is derived from an EMBL/GenBank/DDBJ whole genome shotgun (WGS) entry which is preliminary data.</text>
</comment>
<evidence type="ECO:0000313" key="6">
    <source>
        <dbReference type="Proteomes" id="UP001447188"/>
    </source>
</evidence>
<organism evidence="5 6">
    <name type="scientific">Discina gigas</name>
    <dbReference type="NCBI Taxonomy" id="1032678"/>
    <lineage>
        <taxon>Eukaryota</taxon>
        <taxon>Fungi</taxon>
        <taxon>Dikarya</taxon>
        <taxon>Ascomycota</taxon>
        <taxon>Pezizomycotina</taxon>
        <taxon>Pezizomycetes</taxon>
        <taxon>Pezizales</taxon>
        <taxon>Discinaceae</taxon>
        <taxon>Discina</taxon>
    </lineage>
</organism>
<evidence type="ECO:0000256" key="3">
    <source>
        <dbReference type="PROSITE-ProRule" id="PRU00023"/>
    </source>
</evidence>
<evidence type="ECO:0000256" key="4">
    <source>
        <dbReference type="SAM" id="MobiDB-lite"/>
    </source>
</evidence>
<dbReference type="SMART" id="SM00248">
    <property type="entry name" value="ANK"/>
    <property type="match status" value="6"/>
</dbReference>
<evidence type="ECO:0000256" key="1">
    <source>
        <dbReference type="ARBA" id="ARBA00022737"/>
    </source>
</evidence>
<proteinExistence type="predicted"/>
<dbReference type="EMBL" id="JBBBZM010000008">
    <property type="protein sequence ID" value="KAL0639858.1"/>
    <property type="molecule type" value="Genomic_DNA"/>
</dbReference>
<protein>
    <submittedName>
        <fullName evidence="5">Uncharacterized protein</fullName>
    </submittedName>
</protein>
<dbReference type="InterPro" id="IPR002110">
    <property type="entry name" value="Ankyrin_rpt"/>
</dbReference>
<feature type="region of interest" description="Disordered" evidence="4">
    <location>
        <begin position="1"/>
        <end position="22"/>
    </location>
</feature>
<name>A0ABR3GVH6_9PEZI</name>
<dbReference type="InterPro" id="IPR036770">
    <property type="entry name" value="Ankyrin_rpt-contain_sf"/>
</dbReference>
<dbReference type="Pfam" id="PF12796">
    <property type="entry name" value="Ank_2"/>
    <property type="match status" value="1"/>
</dbReference>
<keyword evidence="1" id="KW-0677">Repeat</keyword>
<feature type="compositionally biased region" description="Polar residues" evidence="4">
    <location>
        <begin position="1"/>
        <end position="11"/>
    </location>
</feature>
<evidence type="ECO:0000313" key="5">
    <source>
        <dbReference type="EMBL" id="KAL0639858.1"/>
    </source>
</evidence>
<dbReference type="Proteomes" id="UP001447188">
    <property type="component" value="Unassembled WGS sequence"/>
</dbReference>
<dbReference type="Gene3D" id="1.25.40.20">
    <property type="entry name" value="Ankyrin repeat-containing domain"/>
    <property type="match status" value="2"/>
</dbReference>
<feature type="repeat" description="ANK" evidence="3">
    <location>
        <begin position="163"/>
        <end position="195"/>
    </location>
</feature>
<keyword evidence="6" id="KW-1185">Reference proteome</keyword>